<organism evidence="9 10">
    <name type="scientific">Coemansia reversa (strain ATCC 12441 / NRRL 1564)</name>
    <dbReference type="NCBI Taxonomy" id="763665"/>
    <lineage>
        <taxon>Eukaryota</taxon>
        <taxon>Fungi</taxon>
        <taxon>Fungi incertae sedis</taxon>
        <taxon>Zoopagomycota</taxon>
        <taxon>Kickxellomycotina</taxon>
        <taxon>Kickxellomycetes</taxon>
        <taxon>Kickxellales</taxon>
        <taxon>Kickxellaceae</taxon>
        <taxon>Coemansia</taxon>
    </lineage>
</organism>
<keyword evidence="4" id="KW-0456">Lyase</keyword>
<dbReference type="EC" id="4.1.2.4" evidence="2"/>
<dbReference type="GO" id="GO:0005737">
    <property type="term" value="C:cytoplasm"/>
    <property type="evidence" value="ECO:0007669"/>
    <property type="project" value="InterPro"/>
</dbReference>
<evidence type="ECO:0000313" key="10">
    <source>
        <dbReference type="Proteomes" id="UP000242474"/>
    </source>
</evidence>
<dbReference type="AlphaFoldDB" id="A0A2G5BG42"/>
<dbReference type="InterPro" id="IPR002915">
    <property type="entry name" value="DeoC/FbaB/LacD_aldolase"/>
</dbReference>
<evidence type="ECO:0000256" key="8">
    <source>
        <dbReference type="PIRSR" id="PIRSR001357-50"/>
    </source>
</evidence>
<dbReference type="InterPro" id="IPR028581">
    <property type="entry name" value="DeoC_typeI"/>
</dbReference>
<keyword evidence="10" id="KW-1185">Reference proteome</keyword>
<dbReference type="GO" id="GO:0004139">
    <property type="term" value="F:deoxyribose-phosphate aldolase activity"/>
    <property type="evidence" value="ECO:0007669"/>
    <property type="project" value="UniProtKB-EC"/>
</dbReference>
<dbReference type="GO" id="GO:0016052">
    <property type="term" value="P:carbohydrate catabolic process"/>
    <property type="evidence" value="ECO:0007669"/>
    <property type="project" value="TreeGrafter"/>
</dbReference>
<dbReference type="SUPFAM" id="SSF51569">
    <property type="entry name" value="Aldolase"/>
    <property type="match status" value="1"/>
</dbReference>
<accession>A0A2G5BG42</accession>
<dbReference type="HAMAP" id="MF_00114">
    <property type="entry name" value="DeoC_type1"/>
    <property type="match status" value="1"/>
</dbReference>
<evidence type="ECO:0000256" key="1">
    <source>
        <dbReference type="ARBA" id="ARBA00010936"/>
    </source>
</evidence>
<dbReference type="NCBIfam" id="TIGR00126">
    <property type="entry name" value="deoC"/>
    <property type="match status" value="1"/>
</dbReference>
<proteinExistence type="inferred from homology"/>
<evidence type="ECO:0000256" key="5">
    <source>
        <dbReference type="ARBA" id="ARBA00023270"/>
    </source>
</evidence>
<dbReference type="InterPro" id="IPR011343">
    <property type="entry name" value="DeoC"/>
</dbReference>
<feature type="active site" description="Proton donor/acceptor" evidence="8">
    <location>
        <position position="199"/>
    </location>
</feature>
<dbReference type="EMBL" id="KZ303492">
    <property type="protein sequence ID" value="PIA17985.1"/>
    <property type="molecule type" value="Genomic_DNA"/>
</dbReference>
<keyword evidence="3" id="KW-0963">Cytoplasm</keyword>
<dbReference type="FunFam" id="3.20.20.70:FF:000044">
    <property type="entry name" value="Deoxyribose-phosphate aldolase"/>
    <property type="match status" value="1"/>
</dbReference>
<dbReference type="InterPro" id="IPR013785">
    <property type="entry name" value="Aldolase_TIM"/>
</dbReference>
<dbReference type="OrthoDB" id="70823at2759"/>
<evidence type="ECO:0000256" key="7">
    <source>
        <dbReference type="ARBA" id="ARBA00048791"/>
    </source>
</evidence>
<dbReference type="GO" id="GO:0046386">
    <property type="term" value="P:deoxyribose phosphate catabolic process"/>
    <property type="evidence" value="ECO:0007669"/>
    <property type="project" value="UniProtKB-UniPathway"/>
</dbReference>
<evidence type="ECO:0000256" key="3">
    <source>
        <dbReference type="ARBA" id="ARBA00022490"/>
    </source>
</evidence>
<protein>
    <recommendedName>
        <fullName evidence="2">deoxyribose-phosphate aldolase</fullName>
        <ecNumber evidence="2">4.1.2.4</ecNumber>
    </recommendedName>
    <alternativeName>
        <fullName evidence="6">2-deoxy-D-ribose 5-phosphate aldolase</fullName>
    </alternativeName>
</protein>
<dbReference type="Gene3D" id="3.20.20.70">
    <property type="entry name" value="Aldolase class I"/>
    <property type="match status" value="1"/>
</dbReference>
<reference evidence="9 10" key="1">
    <citation type="journal article" date="2015" name="Genome Biol. Evol.">
        <title>Phylogenomic analyses indicate that early fungi evolved digesting cell walls of algal ancestors of land plants.</title>
        <authorList>
            <person name="Chang Y."/>
            <person name="Wang S."/>
            <person name="Sekimoto S."/>
            <person name="Aerts A.L."/>
            <person name="Choi C."/>
            <person name="Clum A."/>
            <person name="LaButti K.M."/>
            <person name="Lindquist E.A."/>
            <person name="Yee Ngan C."/>
            <person name="Ohm R.A."/>
            <person name="Salamov A.A."/>
            <person name="Grigoriev I.V."/>
            <person name="Spatafora J.W."/>
            <person name="Berbee M.L."/>
        </authorList>
    </citation>
    <scope>NUCLEOTIDE SEQUENCE [LARGE SCALE GENOMIC DNA]</scope>
    <source>
        <strain evidence="9 10">NRRL 1564</strain>
    </source>
</reference>
<dbReference type="CDD" id="cd00959">
    <property type="entry name" value="DeoC"/>
    <property type="match status" value="1"/>
</dbReference>
<dbReference type="STRING" id="763665.A0A2G5BG42"/>
<evidence type="ECO:0000256" key="6">
    <source>
        <dbReference type="ARBA" id="ARBA00032755"/>
    </source>
</evidence>
<comment type="similarity">
    <text evidence="1">Belongs to the DeoC/FbaB aldolase family. DeoC type 1 subfamily.</text>
</comment>
<evidence type="ECO:0000256" key="4">
    <source>
        <dbReference type="ARBA" id="ARBA00023239"/>
    </source>
</evidence>
<feature type="active site" description="Schiff-base intermediate with acetaldehyde" evidence="8">
    <location>
        <position position="169"/>
    </location>
</feature>
<name>A0A2G5BG42_COERN</name>
<dbReference type="Proteomes" id="UP000242474">
    <property type="component" value="Unassembled WGS sequence"/>
</dbReference>
<dbReference type="Pfam" id="PF01791">
    <property type="entry name" value="DeoC"/>
    <property type="match status" value="1"/>
</dbReference>
<sequence>MSLPSTPSIETLTPEAVAKTIDHALLRPDMTVDEVIEGCRLCAKYQTASVCVKPCNVKIAADVLQGTGVDVGTVIGFPHGNTPAHVKVCEALAAIDDGAVELDMVLNIGHLKSGRFDEVRNEIQVLTVAAKGKLPTCCVKVILECSLLTDEEKITACKLSEDAGADYVKTSTGFSTGGATIADLKLMRANTNPSTTRVKASGGIRTLDFLIECLQAGADRIGASATAAIVDEMRARKAAESKCQ</sequence>
<dbReference type="PIRSF" id="PIRSF001357">
    <property type="entry name" value="DeoC"/>
    <property type="match status" value="1"/>
</dbReference>
<dbReference type="SMART" id="SM01133">
    <property type="entry name" value="DeoC"/>
    <property type="match status" value="1"/>
</dbReference>
<dbReference type="PANTHER" id="PTHR10889:SF1">
    <property type="entry name" value="DEOXYRIBOSE-PHOSPHATE ALDOLASE"/>
    <property type="match status" value="1"/>
</dbReference>
<evidence type="ECO:0000313" key="9">
    <source>
        <dbReference type="EMBL" id="PIA17985.1"/>
    </source>
</evidence>
<comment type="catalytic activity">
    <reaction evidence="7">
        <text>2-deoxy-D-ribose 5-phosphate = D-glyceraldehyde 3-phosphate + acetaldehyde</text>
        <dbReference type="Rhea" id="RHEA:12821"/>
        <dbReference type="ChEBI" id="CHEBI:15343"/>
        <dbReference type="ChEBI" id="CHEBI:59776"/>
        <dbReference type="ChEBI" id="CHEBI:62877"/>
        <dbReference type="EC" id="4.1.2.4"/>
    </reaction>
</comment>
<dbReference type="UniPathway" id="UPA00002">
    <property type="reaction ID" value="UER00468"/>
</dbReference>
<dbReference type="GO" id="GO:0009264">
    <property type="term" value="P:deoxyribonucleotide catabolic process"/>
    <property type="evidence" value="ECO:0007669"/>
    <property type="project" value="InterPro"/>
</dbReference>
<dbReference type="PANTHER" id="PTHR10889">
    <property type="entry name" value="DEOXYRIBOSE-PHOSPHATE ALDOLASE"/>
    <property type="match status" value="1"/>
</dbReference>
<keyword evidence="5 8" id="KW-0704">Schiff base</keyword>
<gene>
    <name evidence="9" type="ORF">COEREDRAFT_91655</name>
</gene>
<evidence type="ECO:0000256" key="2">
    <source>
        <dbReference type="ARBA" id="ARBA00012515"/>
    </source>
</evidence>